<accession>A0AA88RJW6</accession>
<sequence>MEALFSDVDILFEILCRLPVIDLSRYKCISKQWNKLISDPYFLLVHHQRSTDVSCLFIQKYMYRAPTHNSYSYCPISLMLSERVYKALLGMNFILTSVSNGLLCCRNHQRTGNDFFVYVVNPASMDWFRISSPEDCCNESLAIAFYPFGYSDNTTPSFKLVNMRRPEGGGSFYYFWVYSSETGTWNKSKEICYCNYDLPKAKKVFANGRFNWLTLGHYVITFDAKEDKSSVIKLPGVEILDPYIIHQMCIGESDGYLNFLYVNWSELKVWSLQDYSGPLWVLKYRVNLFDSFGELEEKWIQCYDFKTGGLESIGCSVSMVQYLDGYHTPAAFPYTITLAAASALKYFISALPDDIASSRSEAEEMDRKFLRDSPTLRPCCFQIYRSSKENAPVLAEFSSRVSKFTAPAKRRK</sequence>
<dbReference type="PANTHER" id="PTHR35546">
    <property type="entry name" value="F-BOX PROTEIN INTERACTION DOMAIN PROTEIN-RELATED"/>
    <property type="match status" value="1"/>
</dbReference>
<name>A0AA88RJW6_9ASTE</name>
<evidence type="ECO:0000259" key="2">
    <source>
        <dbReference type="Pfam" id="PF24750"/>
    </source>
</evidence>
<gene>
    <name evidence="3" type="ORF">RJ640_022703</name>
</gene>
<dbReference type="Gene3D" id="1.20.1280.50">
    <property type="match status" value="1"/>
</dbReference>
<feature type="domain" description="F-box" evidence="1">
    <location>
        <begin position="9"/>
        <end position="43"/>
    </location>
</feature>
<dbReference type="Proteomes" id="UP001187471">
    <property type="component" value="Unassembled WGS sequence"/>
</dbReference>
<reference evidence="3" key="1">
    <citation type="submission" date="2022-12" db="EMBL/GenBank/DDBJ databases">
        <title>Draft genome assemblies for two species of Escallonia (Escalloniales).</title>
        <authorList>
            <person name="Chanderbali A."/>
            <person name="Dervinis C."/>
            <person name="Anghel I."/>
            <person name="Soltis D."/>
            <person name="Soltis P."/>
            <person name="Zapata F."/>
        </authorList>
    </citation>
    <scope>NUCLEOTIDE SEQUENCE</scope>
    <source>
        <strain evidence="3">UCBG92.1500</strain>
        <tissue evidence="3">Leaf</tissue>
    </source>
</reference>
<dbReference type="InterPro" id="IPR001810">
    <property type="entry name" value="F-box_dom"/>
</dbReference>
<dbReference type="AlphaFoldDB" id="A0AA88RJW6"/>
<proteinExistence type="predicted"/>
<evidence type="ECO:0000259" key="1">
    <source>
        <dbReference type="Pfam" id="PF00646"/>
    </source>
</evidence>
<evidence type="ECO:0008006" key="5">
    <source>
        <dbReference type="Google" id="ProtNLM"/>
    </source>
</evidence>
<protein>
    <recommendedName>
        <fullName evidence="5">F-box domain-containing protein</fullName>
    </recommendedName>
</protein>
<dbReference type="Pfam" id="PF24750">
    <property type="entry name" value="b-prop_At3g26010-like"/>
    <property type="match status" value="1"/>
</dbReference>
<dbReference type="Pfam" id="PF00646">
    <property type="entry name" value="F-box"/>
    <property type="match status" value="1"/>
</dbReference>
<dbReference type="InterPro" id="IPR055290">
    <property type="entry name" value="At3g26010-like"/>
</dbReference>
<dbReference type="InterPro" id="IPR036047">
    <property type="entry name" value="F-box-like_dom_sf"/>
</dbReference>
<organism evidence="3 4">
    <name type="scientific">Escallonia rubra</name>
    <dbReference type="NCBI Taxonomy" id="112253"/>
    <lineage>
        <taxon>Eukaryota</taxon>
        <taxon>Viridiplantae</taxon>
        <taxon>Streptophyta</taxon>
        <taxon>Embryophyta</taxon>
        <taxon>Tracheophyta</taxon>
        <taxon>Spermatophyta</taxon>
        <taxon>Magnoliopsida</taxon>
        <taxon>eudicotyledons</taxon>
        <taxon>Gunneridae</taxon>
        <taxon>Pentapetalae</taxon>
        <taxon>asterids</taxon>
        <taxon>campanulids</taxon>
        <taxon>Escalloniales</taxon>
        <taxon>Escalloniaceae</taxon>
        <taxon>Escallonia</taxon>
    </lineage>
</organism>
<comment type="caution">
    <text evidence="3">The sequence shown here is derived from an EMBL/GenBank/DDBJ whole genome shotgun (WGS) entry which is preliminary data.</text>
</comment>
<dbReference type="PANTHER" id="PTHR35546:SF21">
    <property type="entry name" value="F-BOX DOMAIN-CONTAINING PROTEIN"/>
    <property type="match status" value="1"/>
</dbReference>
<dbReference type="EMBL" id="JAVXUO010000551">
    <property type="protein sequence ID" value="KAK2991219.1"/>
    <property type="molecule type" value="Genomic_DNA"/>
</dbReference>
<evidence type="ECO:0000313" key="3">
    <source>
        <dbReference type="EMBL" id="KAK2991219.1"/>
    </source>
</evidence>
<feature type="domain" description="F-box protein At3g26010-like beta-propeller" evidence="2">
    <location>
        <begin position="91"/>
        <end position="288"/>
    </location>
</feature>
<dbReference type="InterPro" id="IPR056592">
    <property type="entry name" value="Beta-prop_At3g26010-like"/>
</dbReference>
<dbReference type="SUPFAM" id="SSF81383">
    <property type="entry name" value="F-box domain"/>
    <property type="match status" value="1"/>
</dbReference>
<keyword evidence="4" id="KW-1185">Reference proteome</keyword>
<evidence type="ECO:0000313" key="4">
    <source>
        <dbReference type="Proteomes" id="UP001187471"/>
    </source>
</evidence>